<keyword evidence="1" id="KW-0472">Membrane</keyword>
<evidence type="ECO:0000313" key="4">
    <source>
        <dbReference type="Proteomes" id="UP001359886"/>
    </source>
</evidence>
<feature type="signal peptide" evidence="2">
    <location>
        <begin position="1"/>
        <end position="26"/>
    </location>
</feature>
<proteinExistence type="predicted"/>
<dbReference type="Pfam" id="PF20332">
    <property type="entry name" value="DUF6627"/>
    <property type="match status" value="1"/>
</dbReference>
<feature type="chain" id="PRO_5043993073" evidence="2">
    <location>
        <begin position="27"/>
        <end position="125"/>
    </location>
</feature>
<evidence type="ECO:0000313" key="3">
    <source>
        <dbReference type="EMBL" id="MEJ8567156.1"/>
    </source>
</evidence>
<dbReference type="EMBL" id="JAZHOG010000003">
    <property type="protein sequence ID" value="MEJ8567156.1"/>
    <property type="molecule type" value="Genomic_DNA"/>
</dbReference>
<comment type="caution">
    <text evidence="3">The sequence shown here is derived from an EMBL/GenBank/DDBJ whole genome shotgun (WGS) entry which is preliminary data.</text>
</comment>
<dbReference type="NCBIfam" id="NF033919">
    <property type="entry name" value="PA2779_fam"/>
    <property type="match status" value="1"/>
</dbReference>
<dbReference type="AlphaFoldDB" id="A0AAW9RHL2"/>
<reference evidence="3 4" key="1">
    <citation type="submission" date="2024-02" db="EMBL/GenBank/DDBJ databases">
        <title>A novel Wenzhouxiangellaceae bacterium, isolated from coastal sediments.</title>
        <authorList>
            <person name="Du Z.-J."/>
            <person name="Ye Y.-Q."/>
            <person name="Zhang X.-Y."/>
        </authorList>
    </citation>
    <scope>NUCLEOTIDE SEQUENCE [LARGE SCALE GENOMIC DNA]</scope>
    <source>
        <strain evidence="3 4">CH-27</strain>
    </source>
</reference>
<evidence type="ECO:0000256" key="2">
    <source>
        <dbReference type="SAM" id="SignalP"/>
    </source>
</evidence>
<dbReference type="Proteomes" id="UP001359886">
    <property type="component" value="Unassembled WGS sequence"/>
</dbReference>
<name>A0AAW9RHL2_9GAMM</name>
<gene>
    <name evidence="3" type="ORF">V3330_05915</name>
</gene>
<dbReference type="RefSeq" id="WP_354694472.1">
    <property type="nucleotide sequence ID" value="NZ_JAZHOG010000003.1"/>
</dbReference>
<keyword evidence="4" id="KW-1185">Reference proteome</keyword>
<evidence type="ECO:0000256" key="1">
    <source>
        <dbReference type="SAM" id="Phobius"/>
    </source>
</evidence>
<feature type="transmembrane region" description="Helical" evidence="1">
    <location>
        <begin position="99"/>
        <end position="122"/>
    </location>
</feature>
<protein>
    <submittedName>
        <fullName evidence="3">PA2779 family protein</fullName>
    </submittedName>
</protein>
<organism evidence="3 4">
    <name type="scientific">Elongatibacter sediminis</name>
    <dbReference type="NCBI Taxonomy" id="3119006"/>
    <lineage>
        <taxon>Bacteria</taxon>
        <taxon>Pseudomonadati</taxon>
        <taxon>Pseudomonadota</taxon>
        <taxon>Gammaproteobacteria</taxon>
        <taxon>Chromatiales</taxon>
        <taxon>Wenzhouxiangellaceae</taxon>
        <taxon>Elongatibacter</taxon>
    </lineage>
</organism>
<dbReference type="InterPro" id="IPR046735">
    <property type="entry name" value="PA2779-like"/>
</dbReference>
<sequence>MKFRRIVSHLVAISLLLAQVLSPVHAAMVGTTDYLGVQDRASLVATVDAVLARADVRDELVAMGVDPAAALERVDALSDAELQQLAGQLESLPAGGDGFLALVGAVFVVLIILELTGVINIFNKA</sequence>
<keyword evidence="1" id="KW-0812">Transmembrane</keyword>
<keyword evidence="1" id="KW-1133">Transmembrane helix</keyword>
<keyword evidence="2" id="KW-0732">Signal</keyword>
<accession>A0AAW9RHL2</accession>